<gene>
    <name evidence="2" type="ORF">EZ313_00020</name>
</gene>
<evidence type="ECO:0000313" key="3">
    <source>
        <dbReference type="Proteomes" id="UP000298180"/>
    </source>
</evidence>
<keyword evidence="3" id="KW-1185">Reference proteome</keyword>
<feature type="region of interest" description="Disordered" evidence="1">
    <location>
        <begin position="1"/>
        <end position="93"/>
    </location>
</feature>
<dbReference type="OrthoDB" id="8910547at2"/>
<name>A0A4Z0C0I1_9BURK</name>
<dbReference type="Proteomes" id="UP000298180">
    <property type="component" value="Unassembled WGS sequence"/>
</dbReference>
<organism evidence="2 3">
    <name type="scientific">Ramlibacter henchirensis</name>
    <dbReference type="NCBI Taxonomy" id="204072"/>
    <lineage>
        <taxon>Bacteria</taxon>
        <taxon>Pseudomonadati</taxon>
        <taxon>Pseudomonadota</taxon>
        <taxon>Betaproteobacteria</taxon>
        <taxon>Burkholderiales</taxon>
        <taxon>Comamonadaceae</taxon>
        <taxon>Ramlibacter</taxon>
    </lineage>
</organism>
<dbReference type="RefSeq" id="WP_135261189.1">
    <property type="nucleotide sequence ID" value="NZ_SMLM01000001.1"/>
</dbReference>
<protein>
    <submittedName>
        <fullName evidence="2">Uncharacterized protein</fullName>
    </submittedName>
</protein>
<accession>A0A4Z0C0I1</accession>
<sequence length="93" mass="10454">MKAEQTTGAKAPAHKEVAQARHGYRNEVNWEGGSGRQEDPPLGHWQLKGRQPYSNQGSEETQSPAASEEYAEGNRAERSGRNLEQLERVKRRP</sequence>
<dbReference type="AlphaFoldDB" id="A0A4Z0C0I1"/>
<comment type="caution">
    <text evidence="2">The sequence shown here is derived from an EMBL/GenBank/DDBJ whole genome shotgun (WGS) entry which is preliminary data.</text>
</comment>
<evidence type="ECO:0000313" key="2">
    <source>
        <dbReference type="EMBL" id="TFZ05107.1"/>
    </source>
</evidence>
<feature type="compositionally biased region" description="Polar residues" evidence="1">
    <location>
        <begin position="52"/>
        <end position="65"/>
    </location>
</feature>
<feature type="compositionally biased region" description="Basic and acidic residues" evidence="1">
    <location>
        <begin position="72"/>
        <end position="93"/>
    </location>
</feature>
<evidence type="ECO:0000256" key="1">
    <source>
        <dbReference type="SAM" id="MobiDB-lite"/>
    </source>
</evidence>
<reference evidence="2 3" key="1">
    <citation type="submission" date="2019-03" db="EMBL/GenBank/DDBJ databases">
        <title>Ramlibacter henchirensis DSM 14656, whole genome shotgun sequence.</title>
        <authorList>
            <person name="Zhang X."/>
            <person name="Feng G."/>
            <person name="Zhu H."/>
        </authorList>
    </citation>
    <scope>NUCLEOTIDE SEQUENCE [LARGE SCALE GENOMIC DNA]</scope>
    <source>
        <strain evidence="2 3">DSM 14656</strain>
    </source>
</reference>
<proteinExistence type="predicted"/>
<dbReference type="EMBL" id="SMLM01000001">
    <property type="protein sequence ID" value="TFZ05107.1"/>
    <property type="molecule type" value="Genomic_DNA"/>
</dbReference>